<proteinExistence type="predicted"/>
<keyword evidence="2" id="KW-1185">Reference proteome</keyword>
<reference evidence="1" key="1">
    <citation type="submission" date="2021-02" db="EMBL/GenBank/DDBJ databases">
        <authorList>
            <person name="Nieuwenhuis M."/>
            <person name="Van De Peppel L.J.J."/>
        </authorList>
    </citation>
    <scope>NUCLEOTIDE SEQUENCE</scope>
    <source>
        <strain evidence="1">D49</strain>
    </source>
</reference>
<dbReference type="EMBL" id="JABCKI010006601">
    <property type="protein sequence ID" value="KAG5634150.1"/>
    <property type="molecule type" value="Genomic_DNA"/>
</dbReference>
<evidence type="ECO:0000313" key="2">
    <source>
        <dbReference type="Proteomes" id="UP000717328"/>
    </source>
</evidence>
<protein>
    <submittedName>
        <fullName evidence="1">Uncharacterized protein</fullName>
    </submittedName>
</protein>
<dbReference type="OrthoDB" id="508139at2759"/>
<dbReference type="Proteomes" id="UP000717328">
    <property type="component" value="Unassembled WGS sequence"/>
</dbReference>
<comment type="caution">
    <text evidence="1">The sequence shown here is derived from an EMBL/GenBank/DDBJ whole genome shotgun (WGS) entry which is preliminary data.</text>
</comment>
<name>A0A9P7FRN9_9AGAR</name>
<reference evidence="1" key="2">
    <citation type="submission" date="2021-10" db="EMBL/GenBank/DDBJ databases">
        <title>Phylogenomics reveals ancestral predisposition of the termite-cultivated fungus Termitomyces towards a domesticated lifestyle.</title>
        <authorList>
            <person name="Auxier B."/>
            <person name="Grum-Grzhimaylo A."/>
            <person name="Cardenas M.E."/>
            <person name="Lodge J.D."/>
            <person name="Laessoe T."/>
            <person name="Pedersen O."/>
            <person name="Smith M.E."/>
            <person name="Kuyper T.W."/>
            <person name="Franco-Molano E.A."/>
            <person name="Baroni T.J."/>
            <person name="Aanen D.K."/>
        </authorList>
    </citation>
    <scope>NUCLEOTIDE SEQUENCE</scope>
    <source>
        <strain evidence="1">D49</strain>
    </source>
</reference>
<accession>A0A9P7FRN9</accession>
<dbReference type="AlphaFoldDB" id="A0A9P7FRN9"/>
<sequence>MSHADLFKEVMDVTISSDFKFGDPSIEFLPLHLQSSISKVLYAGFQSIFSTVAEFLETTDLPLTVEAISAHLGGRAGVEFYLKMGGQIEHIFNMITHAARKDLILEDRRFEDTYYGGEGAQELYKKLPMFSNNLEFNLVRQMIVLNPTIRWGPYRRVDFTSKALLTAQEFELWHRIWQD</sequence>
<evidence type="ECO:0000313" key="1">
    <source>
        <dbReference type="EMBL" id="KAG5634150.1"/>
    </source>
</evidence>
<gene>
    <name evidence="1" type="ORF">H0H81_003152</name>
</gene>
<organism evidence="1 2">
    <name type="scientific">Sphagnurus paluster</name>
    <dbReference type="NCBI Taxonomy" id="117069"/>
    <lineage>
        <taxon>Eukaryota</taxon>
        <taxon>Fungi</taxon>
        <taxon>Dikarya</taxon>
        <taxon>Basidiomycota</taxon>
        <taxon>Agaricomycotina</taxon>
        <taxon>Agaricomycetes</taxon>
        <taxon>Agaricomycetidae</taxon>
        <taxon>Agaricales</taxon>
        <taxon>Tricholomatineae</taxon>
        <taxon>Lyophyllaceae</taxon>
        <taxon>Sphagnurus</taxon>
    </lineage>
</organism>